<dbReference type="InterPro" id="IPR017075">
    <property type="entry name" value="mRNA_cap_enzyme_alpha"/>
</dbReference>
<dbReference type="Proteomes" id="UP000027195">
    <property type="component" value="Unassembled WGS sequence"/>
</dbReference>
<dbReference type="InterPro" id="IPR012340">
    <property type="entry name" value="NA-bd_OB-fold"/>
</dbReference>
<evidence type="ECO:0000256" key="4">
    <source>
        <dbReference type="ARBA" id="ARBA00019171"/>
    </source>
</evidence>
<comment type="function">
    <text evidence="16">Second step of mRNA capping. Transfer of the GMP moiety of GTP to the 5'-end of RNA via an enzyme-GMP covalent reaction intermediate.</text>
</comment>
<evidence type="ECO:0000256" key="3">
    <source>
        <dbReference type="ARBA" id="ARBA00012475"/>
    </source>
</evidence>
<evidence type="ECO:0000256" key="7">
    <source>
        <dbReference type="ARBA" id="ARBA00022695"/>
    </source>
</evidence>
<dbReference type="GO" id="GO:0005524">
    <property type="term" value="F:ATP binding"/>
    <property type="evidence" value="ECO:0007669"/>
    <property type="project" value="InterPro"/>
</dbReference>
<dbReference type="FunCoup" id="A0A067MC42">
    <property type="interactions" value="485"/>
</dbReference>
<evidence type="ECO:0000256" key="2">
    <source>
        <dbReference type="ARBA" id="ARBA00010237"/>
    </source>
</evidence>
<dbReference type="InParanoid" id="A0A067MC42"/>
<sequence length="470" mass="53531">MPVSRTPDLPGLLVPPEQAARLKALVAQICGLDHHRFIGSQPVSFTRMDLRKLEEMDYWVCEKSDGVRVLIFIVGIPPSEQEVYLIDRKNEYRALQGLFFPHYENPQRPLGHTLLDGELVTDIDPRTGKETTRLLLFDCIVVDNQNLMSKPLNKRYGRLQEWVCKPQLRMVAQFPNAAALRPFDIRLKTMERAYAIEKVLKEDLPKLQHGNDGLIYTCAETPYVVGTDERILKWKPPSENSIDFKLELRFPPSRERLQEPDFFAKPAFLLNVWHGDSQGPGGHREALYKYFDYMHIDDMEWEQMKESGEQYDDRIVEAAWDKAKQNWHFLRFRNDKNNGNHETVVEKILQSIQDGVEVDVLIAQSGAIREAWKARESRIAAGPPPHTQRPPPHQGHPPRPSHPPLPPNTHPSNPAHPPHPSQPLRPTHQTHPGQPAHPANAPQPTTFKPPPSGPGFSKVSGPTVFGGMNR</sequence>
<keyword evidence="8 16" id="KW-0547">Nucleotide-binding</keyword>
<dbReference type="OrthoDB" id="200924at2759"/>
<keyword evidence="11 16" id="KW-0539">Nucleus</keyword>
<evidence type="ECO:0000256" key="18">
    <source>
        <dbReference type="SAM" id="MobiDB-lite"/>
    </source>
</evidence>
<comment type="subunit">
    <text evidence="15">Heterodimer. The mRNA-capping enzyme is composed of two separate chains alpha and beta, respectively a mRNA guanylyltransferase and an mRNA 5'-triphosphate monophosphatase.</text>
</comment>
<dbReference type="Pfam" id="PF03919">
    <property type="entry name" value="mRNA_cap_C"/>
    <property type="match status" value="1"/>
</dbReference>
<dbReference type="GO" id="GO:0031533">
    <property type="term" value="C:mRNA capping enzyme complex"/>
    <property type="evidence" value="ECO:0007669"/>
    <property type="project" value="InterPro"/>
</dbReference>
<accession>A0A067MC42</accession>
<evidence type="ECO:0000256" key="8">
    <source>
        <dbReference type="ARBA" id="ARBA00022741"/>
    </source>
</evidence>
<evidence type="ECO:0000256" key="17">
    <source>
        <dbReference type="PIRSR" id="PIRSR036959-1"/>
    </source>
</evidence>
<feature type="active site" description="N6-GMP-lysine intermediate" evidence="17">
    <location>
        <position position="63"/>
    </location>
</feature>
<evidence type="ECO:0000256" key="6">
    <source>
        <dbReference type="ARBA" id="ARBA00022679"/>
    </source>
</evidence>
<keyword evidence="22" id="KW-1185">Reference proteome</keyword>
<keyword evidence="9 16" id="KW-0506">mRNA capping</keyword>
<keyword evidence="6 16" id="KW-0808">Transferase</keyword>
<dbReference type="PANTHER" id="PTHR10367">
    <property type="entry name" value="MRNA-CAPPING ENZYME"/>
    <property type="match status" value="1"/>
</dbReference>
<dbReference type="GO" id="GO:0004484">
    <property type="term" value="F:mRNA guanylyltransferase activity"/>
    <property type="evidence" value="ECO:0007669"/>
    <property type="project" value="UniProtKB-EC"/>
</dbReference>
<dbReference type="SUPFAM" id="SSF50249">
    <property type="entry name" value="Nucleic acid-binding proteins"/>
    <property type="match status" value="1"/>
</dbReference>
<dbReference type="InterPro" id="IPR051029">
    <property type="entry name" value="mRNA_Capping_Enz/RNA_Phosphat"/>
</dbReference>
<proteinExistence type="inferred from homology"/>
<keyword evidence="7 16" id="KW-0548">Nucleotidyltransferase</keyword>
<evidence type="ECO:0000256" key="16">
    <source>
        <dbReference type="PIRNR" id="PIRNR036959"/>
    </source>
</evidence>
<organism evidence="21 22">
    <name type="scientific">Botryobasidium botryosum (strain FD-172 SS1)</name>
    <dbReference type="NCBI Taxonomy" id="930990"/>
    <lineage>
        <taxon>Eukaryota</taxon>
        <taxon>Fungi</taxon>
        <taxon>Dikarya</taxon>
        <taxon>Basidiomycota</taxon>
        <taxon>Agaricomycotina</taxon>
        <taxon>Agaricomycetes</taxon>
        <taxon>Cantharellales</taxon>
        <taxon>Botryobasidiaceae</taxon>
        <taxon>Botryobasidium</taxon>
    </lineage>
</organism>
<feature type="region of interest" description="Disordered" evidence="18">
    <location>
        <begin position="379"/>
        <end position="470"/>
    </location>
</feature>
<gene>
    <name evidence="21" type="ORF">BOTBODRAFT_56833</name>
</gene>
<evidence type="ECO:0000256" key="9">
    <source>
        <dbReference type="ARBA" id="ARBA00023042"/>
    </source>
</evidence>
<evidence type="ECO:0000256" key="10">
    <source>
        <dbReference type="ARBA" id="ARBA00023134"/>
    </source>
</evidence>
<comment type="subcellular location">
    <subcellularLocation>
        <location evidence="1 16">Nucleus</location>
    </subcellularLocation>
</comment>
<evidence type="ECO:0000256" key="14">
    <source>
        <dbReference type="ARBA" id="ARBA00044624"/>
    </source>
</evidence>
<evidence type="ECO:0000259" key="19">
    <source>
        <dbReference type="Pfam" id="PF01331"/>
    </source>
</evidence>
<evidence type="ECO:0000256" key="12">
    <source>
        <dbReference type="ARBA" id="ARBA00029909"/>
    </source>
</evidence>
<dbReference type="Gene3D" id="2.40.50.140">
    <property type="entry name" value="Nucleic acid-binding proteins"/>
    <property type="match status" value="1"/>
</dbReference>
<dbReference type="HOGENOM" id="CLU_021710_0_2_1"/>
<evidence type="ECO:0000259" key="20">
    <source>
        <dbReference type="Pfam" id="PF03919"/>
    </source>
</evidence>
<dbReference type="EC" id="2.7.7.50" evidence="3 16"/>
<dbReference type="PIRSF" id="PIRSF036959">
    <property type="entry name" value="mRNA_cap_alpha"/>
    <property type="match status" value="1"/>
</dbReference>
<reference evidence="22" key="1">
    <citation type="journal article" date="2014" name="Proc. Natl. Acad. Sci. U.S.A.">
        <title>Extensive sampling of basidiomycete genomes demonstrates inadequacy of the white-rot/brown-rot paradigm for wood decay fungi.</title>
        <authorList>
            <person name="Riley R."/>
            <person name="Salamov A.A."/>
            <person name="Brown D.W."/>
            <person name="Nagy L.G."/>
            <person name="Floudas D."/>
            <person name="Held B.W."/>
            <person name="Levasseur A."/>
            <person name="Lombard V."/>
            <person name="Morin E."/>
            <person name="Otillar R."/>
            <person name="Lindquist E.A."/>
            <person name="Sun H."/>
            <person name="LaButti K.M."/>
            <person name="Schmutz J."/>
            <person name="Jabbour D."/>
            <person name="Luo H."/>
            <person name="Baker S.E."/>
            <person name="Pisabarro A.G."/>
            <person name="Walton J.D."/>
            <person name="Blanchette R.A."/>
            <person name="Henrissat B."/>
            <person name="Martin F."/>
            <person name="Cullen D."/>
            <person name="Hibbett D.S."/>
            <person name="Grigoriev I.V."/>
        </authorList>
    </citation>
    <scope>NUCLEOTIDE SEQUENCE [LARGE SCALE GENOMIC DNA]</scope>
    <source>
        <strain evidence="22">FD-172 SS1</strain>
    </source>
</reference>
<dbReference type="GO" id="GO:0006370">
    <property type="term" value="P:7-methylguanosine mRNA capping"/>
    <property type="evidence" value="ECO:0007669"/>
    <property type="project" value="UniProtKB-KW"/>
</dbReference>
<dbReference type="STRING" id="930990.A0A067MC42"/>
<dbReference type="FunFam" id="3.30.470.30:FF:000011">
    <property type="entry name" value="mRNA-capping enzyme subunit alpha"/>
    <property type="match status" value="1"/>
</dbReference>
<dbReference type="PANTHER" id="PTHR10367:SF17">
    <property type="entry name" value="MRNA-CAPPING ENZYME"/>
    <property type="match status" value="1"/>
</dbReference>
<dbReference type="InterPro" id="IPR013846">
    <property type="entry name" value="mRNA_cap_enzyme_C"/>
</dbReference>
<dbReference type="EMBL" id="KL198051">
    <property type="protein sequence ID" value="KDQ12255.1"/>
    <property type="molecule type" value="Genomic_DNA"/>
</dbReference>
<dbReference type="AlphaFoldDB" id="A0A067MC42"/>
<comment type="similarity">
    <text evidence="2 16">Belongs to the eukaryotic GTase family.</text>
</comment>
<evidence type="ECO:0000256" key="5">
    <source>
        <dbReference type="ARBA" id="ARBA00022664"/>
    </source>
</evidence>
<evidence type="ECO:0000256" key="1">
    <source>
        <dbReference type="ARBA" id="ARBA00004123"/>
    </source>
</evidence>
<feature type="domain" description="mRNA capping enzyme adenylation" evidence="19">
    <location>
        <begin position="41"/>
        <end position="235"/>
    </location>
</feature>
<protein>
    <recommendedName>
        <fullName evidence="4 16">mRNA-capping enzyme subunit alpha</fullName>
        <ecNumber evidence="3 16">2.7.7.50</ecNumber>
    </recommendedName>
    <alternativeName>
        <fullName evidence="12 16">GTP--RNA guanylyltransferase</fullName>
    </alternativeName>
    <alternativeName>
        <fullName evidence="13 16">mRNA guanylyltransferase</fullName>
    </alternativeName>
</protein>
<evidence type="ECO:0000313" key="21">
    <source>
        <dbReference type="EMBL" id="KDQ12255.1"/>
    </source>
</evidence>
<evidence type="ECO:0000313" key="22">
    <source>
        <dbReference type="Proteomes" id="UP000027195"/>
    </source>
</evidence>
<feature type="domain" description="mRNA capping enzyme C-terminal" evidence="20">
    <location>
        <begin position="239"/>
        <end position="362"/>
    </location>
</feature>
<evidence type="ECO:0000256" key="13">
    <source>
        <dbReference type="ARBA" id="ARBA00030702"/>
    </source>
</evidence>
<keyword evidence="5 16" id="KW-0507">mRNA processing</keyword>
<comment type="catalytic activity">
    <reaction evidence="14">
        <text>a 5'-end diphospho-ribonucleoside in mRNA + GTP + H(+) = a 5'-end (5'-triphosphoguanosine)-ribonucleoside in mRNA + diphosphate</text>
        <dbReference type="Rhea" id="RHEA:67012"/>
        <dbReference type="Rhea" id="RHEA-COMP:17165"/>
        <dbReference type="Rhea" id="RHEA-COMP:17166"/>
        <dbReference type="ChEBI" id="CHEBI:15378"/>
        <dbReference type="ChEBI" id="CHEBI:33019"/>
        <dbReference type="ChEBI" id="CHEBI:37565"/>
        <dbReference type="ChEBI" id="CHEBI:167616"/>
        <dbReference type="ChEBI" id="CHEBI:167617"/>
        <dbReference type="EC" id="2.7.7.50"/>
    </reaction>
    <physiologicalReaction direction="left-to-right" evidence="14">
        <dbReference type="Rhea" id="RHEA:67013"/>
    </physiologicalReaction>
</comment>
<dbReference type="InterPro" id="IPR001339">
    <property type="entry name" value="mRNA_cap_enzyme_adenylation"/>
</dbReference>
<dbReference type="Pfam" id="PF01331">
    <property type="entry name" value="mRNA_cap_enzyme"/>
    <property type="match status" value="1"/>
</dbReference>
<evidence type="ECO:0000256" key="15">
    <source>
        <dbReference type="ARBA" id="ARBA00047082"/>
    </source>
</evidence>
<dbReference type="CDD" id="cd07895">
    <property type="entry name" value="Adenylation_mRNA_capping"/>
    <property type="match status" value="1"/>
</dbReference>
<feature type="compositionally biased region" description="Pro residues" evidence="18">
    <location>
        <begin position="382"/>
        <end position="423"/>
    </location>
</feature>
<dbReference type="GO" id="GO:0005525">
    <property type="term" value="F:GTP binding"/>
    <property type="evidence" value="ECO:0007669"/>
    <property type="project" value="UniProtKB-KW"/>
</dbReference>
<dbReference type="SUPFAM" id="SSF56091">
    <property type="entry name" value="DNA ligase/mRNA capping enzyme, catalytic domain"/>
    <property type="match status" value="1"/>
</dbReference>
<keyword evidence="10 16" id="KW-0342">GTP-binding</keyword>
<dbReference type="Gene3D" id="3.30.470.30">
    <property type="entry name" value="DNA ligase/mRNA capping enzyme"/>
    <property type="match status" value="1"/>
</dbReference>
<name>A0A067MC42_BOTB1</name>
<evidence type="ECO:0000256" key="11">
    <source>
        <dbReference type="ARBA" id="ARBA00023242"/>
    </source>
</evidence>